<sequence>MKVTNGEIFDIRKPLSELATQKMPVQTSMAVLKLRELIKPAATLVEEMRTKLIQEYGDEGPEGMSVKPTILIPDPEHEGRLIEAVNPKWEPFVKDFEEVRAVEVELDFQPIHLRSNVELSPAALMTLEKFVEV</sequence>
<reference evidence="1" key="1">
    <citation type="journal article" date="2015" name="Nature">
        <title>Complex archaea that bridge the gap between prokaryotes and eukaryotes.</title>
        <authorList>
            <person name="Spang A."/>
            <person name="Saw J.H."/>
            <person name="Jorgensen S.L."/>
            <person name="Zaremba-Niedzwiedzka K."/>
            <person name="Martijn J."/>
            <person name="Lind A.E."/>
            <person name="van Eijk R."/>
            <person name="Schleper C."/>
            <person name="Guy L."/>
            <person name="Ettema T.J."/>
        </authorList>
    </citation>
    <scope>NUCLEOTIDE SEQUENCE</scope>
</reference>
<dbReference type="EMBL" id="LAZR01024616">
    <property type="protein sequence ID" value="KKL74540.1"/>
    <property type="molecule type" value="Genomic_DNA"/>
</dbReference>
<organism evidence="1">
    <name type="scientific">marine sediment metagenome</name>
    <dbReference type="NCBI Taxonomy" id="412755"/>
    <lineage>
        <taxon>unclassified sequences</taxon>
        <taxon>metagenomes</taxon>
        <taxon>ecological metagenomes</taxon>
    </lineage>
</organism>
<accession>A0A0F9GYV1</accession>
<protein>
    <submittedName>
        <fullName evidence="1">Uncharacterized protein</fullName>
    </submittedName>
</protein>
<proteinExistence type="predicted"/>
<name>A0A0F9GYV1_9ZZZZ</name>
<gene>
    <name evidence="1" type="ORF">LCGC14_2063870</name>
</gene>
<evidence type="ECO:0000313" key="1">
    <source>
        <dbReference type="EMBL" id="KKL74540.1"/>
    </source>
</evidence>
<dbReference type="AlphaFoldDB" id="A0A0F9GYV1"/>
<comment type="caution">
    <text evidence="1">The sequence shown here is derived from an EMBL/GenBank/DDBJ whole genome shotgun (WGS) entry which is preliminary data.</text>
</comment>